<proteinExistence type="predicted"/>
<feature type="region of interest" description="Disordered" evidence="1">
    <location>
        <begin position="162"/>
        <end position="188"/>
    </location>
</feature>
<organism evidence="2 3">
    <name type="scientific">Phytophthora nicotianae CJ01A1</name>
    <dbReference type="NCBI Taxonomy" id="1317063"/>
    <lineage>
        <taxon>Eukaryota</taxon>
        <taxon>Sar</taxon>
        <taxon>Stramenopiles</taxon>
        <taxon>Oomycota</taxon>
        <taxon>Peronosporomycetes</taxon>
        <taxon>Peronosporales</taxon>
        <taxon>Peronosporaceae</taxon>
        <taxon>Phytophthora</taxon>
    </lineage>
</organism>
<dbReference type="EMBL" id="ANIX01004170">
    <property type="protein sequence ID" value="ETP01943.1"/>
    <property type="molecule type" value="Genomic_DNA"/>
</dbReference>
<name>W2VW40_PHYNI</name>
<sequence>MGTDPNQGKTQRGAATSSPAVPYAHLRNVAATPTHSKPRCGPWPTSLADRLSGAAPIEQRPPTSWAKVVKEGRTPWPIGSTLRGRSKPPEVSPSPSGWRPTAAPPTAPFFAPPVPTVRDSGVTWSLPVQQMQDLLSFQQVGIAMRQIVLQQTTELTRILREQDQRFQSRGRYQPPRGPRNPWASGPGW</sequence>
<dbReference type="AlphaFoldDB" id="W2VW40"/>
<reference evidence="2 3" key="1">
    <citation type="submission" date="2013-11" db="EMBL/GenBank/DDBJ databases">
        <title>The Genome Sequence of Phytophthora parasitica CJ01A1.</title>
        <authorList>
            <consortium name="The Broad Institute Genomics Platform"/>
            <person name="Russ C."/>
            <person name="Tyler B."/>
            <person name="Panabieres F."/>
            <person name="Shan W."/>
            <person name="Tripathy S."/>
            <person name="Grunwald N."/>
            <person name="Machado M."/>
            <person name="Johnson C.S."/>
            <person name="Walker B."/>
            <person name="Young S.K."/>
            <person name="Zeng Q."/>
            <person name="Gargeya S."/>
            <person name="Fitzgerald M."/>
            <person name="Haas B."/>
            <person name="Abouelleil A."/>
            <person name="Allen A.W."/>
            <person name="Alvarado L."/>
            <person name="Arachchi H.M."/>
            <person name="Berlin A.M."/>
            <person name="Chapman S.B."/>
            <person name="Gainer-Dewar J."/>
            <person name="Goldberg J."/>
            <person name="Griggs A."/>
            <person name="Gujja S."/>
            <person name="Hansen M."/>
            <person name="Howarth C."/>
            <person name="Imamovic A."/>
            <person name="Ireland A."/>
            <person name="Larimer J."/>
            <person name="McCowan C."/>
            <person name="Murphy C."/>
            <person name="Pearson M."/>
            <person name="Poon T.W."/>
            <person name="Priest M."/>
            <person name="Roberts A."/>
            <person name="Saif S."/>
            <person name="Shea T."/>
            <person name="Sisk P."/>
            <person name="Sykes S."/>
            <person name="Wortman J."/>
            <person name="Nusbaum C."/>
            <person name="Birren B."/>
        </authorList>
    </citation>
    <scope>NUCLEOTIDE SEQUENCE [LARGE SCALE GENOMIC DNA]</scope>
    <source>
        <strain evidence="2 3">CJ01A1</strain>
    </source>
</reference>
<evidence type="ECO:0000256" key="1">
    <source>
        <dbReference type="SAM" id="MobiDB-lite"/>
    </source>
</evidence>
<evidence type="ECO:0000313" key="2">
    <source>
        <dbReference type="EMBL" id="ETP01943.1"/>
    </source>
</evidence>
<evidence type="ECO:0000313" key="3">
    <source>
        <dbReference type="Proteomes" id="UP000018958"/>
    </source>
</evidence>
<comment type="caution">
    <text evidence="2">The sequence shown here is derived from an EMBL/GenBank/DDBJ whole genome shotgun (WGS) entry which is preliminary data.</text>
</comment>
<feature type="compositionally biased region" description="Polar residues" evidence="1">
    <location>
        <begin position="1"/>
        <end position="19"/>
    </location>
</feature>
<gene>
    <name evidence="2" type="ORF">F441_20884</name>
</gene>
<accession>W2VW40</accession>
<dbReference type="Proteomes" id="UP000018958">
    <property type="component" value="Unassembled WGS sequence"/>
</dbReference>
<protein>
    <submittedName>
        <fullName evidence="2">Uncharacterized protein</fullName>
    </submittedName>
</protein>
<feature type="region of interest" description="Disordered" evidence="1">
    <location>
        <begin position="1"/>
        <end position="105"/>
    </location>
</feature>